<name>A0ACC0WS38_9STRA</name>
<protein>
    <submittedName>
        <fullName evidence="1">Uncharacterized protein</fullName>
    </submittedName>
</protein>
<gene>
    <name evidence="1" type="ORF">PsorP6_015669</name>
</gene>
<proteinExistence type="predicted"/>
<evidence type="ECO:0000313" key="2">
    <source>
        <dbReference type="Proteomes" id="UP001163321"/>
    </source>
</evidence>
<dbReference type="EMBL" id="CM047589">
    <property type="protein sequence ID" value="KAI9920511.1"/>
    <property type="molecule type" value="Genomic_DNA"/>
</dbReference>
<organism evidence="1 2">
    <name type="scientific">Peronosclerospora sorghi</name>
    <dbReference type="NCBI Taxonomy" id="230839"/>
    <lineage>
        <taxon>Eukaryota</taxon>
        <taxon>Sar</taxon>
        <taxon>Stramenopiles</taxon>
        <taxon>Oomycota</taxon>
        <taxon>Peronosporomycetes</taxon>
        <taxon>Peronosporales</taxon>
        <taxon>Peronosporaceae</taxon>
        <taxon>Peronosclerospora</taxon>
    </lineage>
</organism>
<evidence type="ECO:0000313" key="1">
    <source>
        <dbReference type="EMBL" id="KAI9920511.1"/>
    </source>
</evidence>
<dbReference type="Proteomes" id="UP001163321">
    <property type="component" value="Chromosome 10"/>
</dbReference>
<sequence>MAAATLLPVPPFLLPTGSKPSKAKSDVWAHFTKYLHERMNSMAVCEICRSKVGIGDSGSTTNLRAHLRAYHRDKVEELTAKKVVGMDVFF</sequence>
<reference evidence="1 2" key="1">
    <citation type="journal article" date="2022" name="bioRxiv">
        <title>The genome of the oomycete Peronosclerospora sorghi, a cosmopolitan pathogen of maize and sorghum, is inflated with dispersed pseudogenes.</title>
        <authorList>
            <person name="Fletcher K."/>
            <person name="Martin F."/>
            <person name="Isakeit T."/>
            <person name="Cavanaugh K."/>
            <person name="Magill C."/>
            <person name="Michelmore R."/>
        </authorList>
    </citation>
    <scope>NUCLEOTIDE SEQUENCE [LARGE SCALE GENOMIC DNA]</scope>
    <source>
        <strain evidence="1">P6</strain>
    </source>
</reference>
<accession>A0ACC0WS38</accession>
<keyword evidence="2" id="KW-1185">Reference proteome</keyword>
<comment type="caution">
    <text evidence="1">The sequence shown here is derived from an EMBL/GenBank/DDBJ whole genome shotgun (WGS) entry which is preliminary data.</text>
</comment>